<comment type="caution">
    <text evidence="1">The sequence shown here is derived from an EMBL/GenBank/DDBJ whole genome shotgun (WGS) entry which is preliminary data.</text>
</comment>
<protein>
    <submittedName>
        <fullName evidence="1">Uncharacterized protein</fullName>
    </submittedName>
</protein>
<name>A0ABR4ZAQ4_9NOCA</name>
<organism evidence="1 2">
    <name type="scientific">Nocardia vulneris</name>
    <dbReference type="NCBI Taxonomy" id="1141657"/>
    <lineage>
        <taxon>Bacteria</taxon>
        <taxon>Bacillati</taxon>
        <taxon>Actinomycetota</taxon>
        <taxon>Actinomycetes</taxon>
        <taxon>Mycobacteriales</taxon>
        <taxon>Nocardiaceae</taxon>
        <taxon>Nocardia</taxon>
    </lineage>
</organism>
<gene>
    <name evidence="1" type="ORF">FG87_26020</name>
</gene>
<evidence type="ECO:0000313" key="2">
    <source>
        <dbReference type="Proteomes" id="UP000031364"/>
    </source>
</evidence>
<keyword evidence="2" id="KW-1185">Reference proteome</keyword>
<dbReference type="EMBL" id="JNFP01000033">
    <property type="protein sequence ID" value="KIA62381.1"/>
    <property type="molecule type" value="Genomic_DNA"/>
</dbReference>
<accession>A0ABR4ZAQ4</accession>
<dbReference type="Proteomes" id="UP000031364">
    <property type="component" value="Unassembled WGS sequence"/>
</dbReference>
<proteinExistence type="predicted"/>
<sequence length="138" mass="13964">MAHGSESASEPVLVALTVPARRSLVEGLVRTPRAEVPAPVLDADAPDAEIAEFLAGIVHTDSGFVARTGSGDRALAIIAATAAALCGEDIPAALAHPDLPFLTGLKPPAVEALRSVLLAIETDDPDTLTAALTPLATS</sequence>
<dbReference type="RefSeq" id="WP_043675616.1">
    <property type="nucleotide sequence ID" value="NZ_BDCI01000008.1"/>
</dbReference>
<reference evidence="1 2" key="1">
    <citation type="journal article" date="2014" name="Int. J. Syst. Evol. Microbiol.">
        <title>Nocardia vulneris sp. nov., isolated from wounds of human patients in North America.</title>
        <authorList>
            <person name="Lasker B.A."/>
            <person name="Bell M."/>
            <person name="Klenk H.P."/>
            <person name="Sproer C."/>
            <person name="Schumann C."/>
            <person name="Schumann P."/>
            <person name="Brown J.M."/>
        </authorList>
    </citation>
    <scope>NUCLEOTIDE SEQUENCE [LARGE SCALE GENOMIC DNA]</scope>
    <source>
        <strain evidence="1 2">W9851</strain>
    </source>
</reference>
<evidence type="ECO:0000313" key="1">
    <source>
        <dbReference type="EMBL" id="KIA62381.1"/>
    </source>
</evidence>